<evidence type="ECO:0000313" key="6">
    <source>
        <dbReference type="EMBL" id="MFC7198628.1"/>
    </source>
</evidence>
<dbReference type="EMBL" id="JBHTAR010000011">
    <property type="protein sequence ID" value="MFC7198628.1"/>
    <property type="molecule type" value="Genomic_DNA"/>
</dbReference>
<dbReference type="InterPro" id="IPR002035">
    <property type="entry name" value="VWF_A"/>
</dbReference>
<accession>A0ABD5Z0E1</accession>
<dbReference type="Proteomes" id="UP001596447">
    <property type="component" value="Unassembled WGS sequence"/>
</dbReference>
<protein>
    <submittedName>
        <fullName evidence="6">VWA domain-containing protein</fullName>
    </submittedName>
</protein>
<dbReference type="Pfam" id="PF13519">
    <property type="entry name" value="VWA_2"/>
    <property type="match status" value="1"/>
</dbReference>
<proteinExistence type="inferred from homology"/>
<dbReference type="RefSeq" id="WP_279528586.1">
    <property type="nucleotide sequence ID" value="NZ_CP122312.1"/>
</dbReference>
<evidence type="ECO:0000256" key="2">
    <source>
        <dbReference type="ARBA" id="ARBA00022741"/>
    </source>
</evidence>
<keyword evidence="7" id="KW-1185">Reference proteome</keyword>
<dbReference type="InterPro" id="IPR000523">
    <property type="entry name" value="Mg_chelatse_chII-like_cat_dom"/>
</dbReference>
<dbReference type="InterPro" id="IPR036465">
    <property type="entry name" value="vWFA_dom_sf"/>
</dbReference>
<dbReference type="InterPro" id="IPR027417">
    <property type="entry name" value="P-loop_NTPase"/>
</dbReference>
<feature type="compositionally biased region" description="Acidic residues" evidence="4">
    <location>
        <begin position="327"/>
        <end position="393"/>
    </location>
</feature>
<reference evidence="6 7" key="1">
    <citation type="journal article" date="2019" name="Int. J. Syst. Evol. Microbiol.">
        <title>The Global Catalogue of Microorganisms (GCM) 10K type strain sequencing project: providing services to taxonomists for standard genome sequencing and annotation.</title>
        <authorList>
            <consortium name="The Broad Institute Genomics Platform"/>
            <consortium name="The Broad Institute Genome Sequencing Center for Infectious Disease"/>
            <person name="Wu L."/>
            <person name="Ma J."/>
        </authorList>
    </citation>
    <scope>NUCLEOTIDE SEQUENCE [LARGE SCALE GENOMIC DNA]</scope>
    <source>
        <strain evidence="6 7">XZGYJ-43</strain>
    </source>
</reference>
<dbReference type="InterPro" id="IPR052989">
    <property type="entry name" value="Mg-chelatase_DI-like"/>
</dbReference>
<dbReference type="PROSITE" id="PS50234">
    <property type="entry name" value="VWFA"/>
    <property type="match status" value="1"/>
</dbReference>
<dbReference type="Pfam" id="PF01078">
    <property type="entry name" value="Mg_chelatase"/>
    <property type="match status" value="1"/>
</dbReference>
<dbReference type="GO" id="GO:0005524">
    <property type="term" value="F:ATP binding"/>
    <property type="evidence" value="ECO:0007669"/>
    <property type="project" value="UniProtKB-KW"/>
</dbReference>
<dbReference type="Gene3D" id="3.40.50.300">
    <property type="entry name" value="P-loop containing nucleotide triphosphate hydrolases"/>
    <property type="match status" value="1"/>
</dbReference>
<feature type="region of interest" description="Disordered" evidence="4">
    <location>
        <begin position="319"/>
        <end position="507"/>
    </location>
</feature>
<feature type="compositionally biased region" description="Acidic residues" evidence="4">
    <location>
        <begin position="413"/>
        <end position="443"/>
    </location>
</feature>
<dbReference type="SUPFAM" id="SSF52540">
    <property type="entry name" value="P-loop containing nucleoside triphosphate hydrolases"/>
    <property type="match status" value="1"/>
</dbReference>
<name>A0ABD5Z0E1_9EURY</name>
<feature type="compositionally biased region" description="Basic and acidic residues" evidence="4">
    <location>
        <begin position="495"/>
        <end position="507"/>
    </location>
</feature>
<evidence type="ECO:0000313" key="7">
    <source>
        <dbReference type="Proteomes" id="UP001596447"/>
    </source>
</evidence>
<dbReference type="SUPFAM" id="SSF53300">
    <property type="entry name" value="vWA-like"/>
    <property type="match status" value="1"/>
</dbReference>
<dbReference type="InterPro" id="IPR041628">
    <property type="entry name" value="ChlI/MoxR_AAA_lid"/>
</dbReference>
<dbReference type="AlphaFoldDB" id="A0ABD5Z0E1"/>
<evidence type="ECO:0000259" key="5">
    <source>
        <dbReference type="PROSITE" id="PS50234"/>
    </source>
</evidence>
<sequence length="717" mass="73912">MVDLPEGKKVSTASRASTPFPAVVGQGGLKEALLAVGANDALDGLLVRGEKGTAKSTAARALAALLPDQRAVTDCPYGCPPDDTEAQCSSCRVREDPPVETRPVPFVTLPLGASRERVVGSLSVADALAGDAEFNPGLLARANRGFLYVDEVNLLDDHLVDVLLDAAASGVNRVETDGVSVTHPADFTLVGTMNPEEGDLRPQFRDRFDLQVEVTGATDLDDRVEILERALDGFDADYTAETEAVRERLLDARDLLVDVDLPDSLAREIADLCRDAGVEGHRADIATARAARTLAALDGRPTVVESDVRHAAELALPHRLQSRPFEDAPDPEDVVDNQFEDGDAGESEENADAETDGDADDSETGDEPADSGDETGDKTDDEPSDGGDGDGSEDSGVGPEPRPGSGGSGTGDAESETGNEPGDDGPEDDTGGDGETTGDEGEEGVPLVPGQPRAETVETGAGAAPEVGTPDAERGAGGSGRATATPSAGGRGARVRTESTDATTDRVDAAASVRAAAARGSDRVESRDLRRSVRTGEQSALVVFAVDASASMRGPMRAAKGVALDLLRDAYEQRDAVSVVTFAGDDADVVLPPTESVDLAARHLKSLPTGDRTPLPAGLRAATDVLARADPEAAVVVLVTDGKANAGTDTPTADTWDAARRLAARGARVLVVDAGSGGRTSLVGDVVEATGGERIPLDALTPERVAGAVREATGGER</sequence>
<feature type="domain" description="VWFA" evidence="5">
    <location>
        <begin position="541"/>
        <end position="676"/>
    </location>
</feature>
<comment type="similarity">
    <text evidence="1">Belongs to the Mg-chelatase subunits D/I family.</text>
</comment>
<evidence type="ECO:0000256" key="4">
    <source>
        <dbReference type="SAM" id="MobiDB-lite"/>
    </source>
</evidence>
<comment type="caution">
    <text evidence="6">The sequence shown here is derived from an EMBL/GenBank/DDBJ whole genome shotgun (WGS) entry which is preliminary data.</text>
</comment>
<evidence type="ECO:0000256" key="1">
    <source>
        <dbReference type="ARBA" id="ARBA00005799"/>
    </source>
</evidence>
<dbReference type="PANTHER" id="PTHR35023">
    <property type="entry name" value="CHELATASE-RELATED"/>
    <property type="match status" value="1"/>
</dbReference>
<dbReference type="PANTHER" id="PTHR35023:SF1">
    <property type="entry name" value="MG-PROTOPORPHYRIN IX CHELATASE"/>
    <property type="match status" value="1"/>
</dbReference>
<dbReference type="InterPro" id="IPR003593">
    <property type="entry name" value="AAA+_ATPase"/>
</dbReference>
<dbReference type="SMART" id="SM00327">
    <property type="entry name" value="VWA"/>
    <property type="match status" value="1"/>
</dbReference>
<dbReference type="SMART" id="SM00382">
    <property type="entry name" value="AAA"/>
    <property type="match status" value="1"/>
</dbReference>
<gene>
    <name evidence="6" type="ORF">ACFQJ9_04195</name>
</gene>
<dbReference type="Pfam" id="PF17863">
    <property type="entry name" value="AAA_lid_2"/>
    <property type="match status" value="1"/>
</dbReference>
<organism evidence="6 7">
    <name type="scientific">Halospeciosus flavus</name>
    <dbReference type="NCBI Taxonomy" id="3032283"/>
    <lineage>
        <taxon>Archaea</taxon>
        <taxon>Methanobacteriati</taxon>
        <taxon>Methanobacteriota</taxon>
        <taxon>Stenosarchaea group</taxon>
        <taxon>Halobacteria</taxon>
        <taxon>Halobacteriales</taxon>
        <taxon>Halobacteriaceae</taxon>
        <taxon>Halospeciosus</taxon>
    </lineage>
</organism>
<evidence type="ECO:0000256" key="3">
    <source>
        <dbReference type="ARBA" id="ARBA00022840"/>
    </source>
</evidence>
<keyword evidence="3" id="KW-0067">ATP-binding</keyword>
<dbReference type="Gene3D" id="1.10.8.80">
    <property type="entry name" value="Magnesium chelatase subunit I, C-Terminal domain"/>
    <property type="match status" value="1"/>
</dbReference>
<dbReference type="Gene3D" id="3.40.50.410">
    <property type="entry name" value="von Willebrand factor, type A domain"/>
    <property type="match status" value="1"/>
</dbReference>
<keyword evidence="2" id="KW-0547">Nucleotide-binding</keyword>